<dbReference type="InterPro" id="IPR001801">
    <property type="entry name" value="Histone_HNS"/>
</dbReference>
<dbReference type="PANTHER" id="PTHR38097">
    <property type="match status" value="1"/>
</dbReference>
<dbReference type="SMART" id="SM00528">
    <property type="entry name" value="HNS"/>
    <property type="match status" value="1"/>
</dbReference>
<feature type="coiled-coil region" evidence="6">
    <location>
        <begin position="33"/>
        <end position="68"/>
    </location>
</feature>
<evidence type="ECO:0000256" key="2">
    <source>
        <dbReference type="ARBA" id="ARBA00010610"/>
    </source>
</evidence>
<organism evidence="8 9">
    <name type="scientific">Fluctibacter corallii</name>
    <dbReference type="NCBI Taxonomy" id="2984329"/>
    <lineage>
        <taxon>Bacteria</taxon>
        <taxon>Pseudomonadati</taxon>
        <taxon>Pseudomonadota</taxon>
        <taxon>Gammaproteobacteria</taxon>
        <taxon>Alteromonadales</taxon>
        <taxon>Alteromonadaceae</taxon>
        <taxon>Fluctibacter</taxon>
    </lineage>
</organism>
<dbReference type="EMBL" id="JAOWKX010000002">
    <property type="protein sequence ID" value="MCV2883940.1"/>
    <property type="molecule type" value="Genomic_DNA"/>
</dbReference>
<comment type="subcellular location">
    <subcellularLocation>
        <location evidence="1">Cytoplasm</location>
        <location evidence="1">Nucleoid</location>
    </subcellularLocation>
</comment>
<evidence type="ECO:0000256" key="6">
    <source>
        <dbReference type="SAM" id="Coils"/>
    </source>
</evidence>
<reference evidence="8 9" key="1">
    <citation type="submission" date="2022-10" db="EMBL/GenBank/DDBJ databases">
        <title>Aestuariibacter sp. AA17 isolated from Montipora capitata coral fragment.</title>
        <authorList>
            <person name="Emsley S.A."/>
            <person name="Pfannmuller K.M."/>
            <person name="Loughran R.M."/>
            <person name="Shlafstein M."/>
            <person name="Papke E."/>
            <person name="Saw J.H."/>
            <person name="Ushijima B."/>
            <person name="Videau P."/>
        </authorList>
    </citation>
    <scope>NUCLEOTIDE SEQUENCE [LARGE SCALE GENOMIC DNA]</scope>
    <source>
        <strain evidence="8 9">AA17</strain>
    </source>
</reference>
<dbReference type="InterPro" id="IPR027454">
    <property type="entry name" value="Histone_HNS_N"/>
</dbReference>
<feature type="domain" description="DNA-binding protein H-NS-like C-terminal" evidence="7">
    <location>
        <begin position="85"/>
        <end position="132"/>
    </location>
</feature>
<evidence type="ECO:0000259" key="7">
    <source>
        <dbReference type="SMART" id="SM00528"/>
    </source>
</evidence>
<dbReference type="PIRSF" id="PIRSF002096">
    <property type="entry name" value="HnS"/>
    <property type="match status" value="1"/>
</dbReference>
<keyword evidence="9" id="KW-1185">Reference proteome</keyword>
<dbReference type="Pfam" id="PF00816">
    <property type="entry name" value="Histone_HNS"/>
    <property type="match status" value="1"/>
</dbReference>
<evidence type="ECO:0000256" key="4">
    <source>
        <dbReference type="ARBA" id="ARBA00023125"/>
    </source>
</evidence>
<comment type="similarity">
    <text evidence="2 5">Belongs to the histone-like protein H-NS family.</text>
</comment>
<keyword evidence="3" id="KW-0963">Cytoplasm</keyword>
<dbReference type="SUPFAM" id="SSF81273">
    <property type="entry name" value="H-NS histone-like proteins"/>
    <property type="match status" value="2"/>
</dbReference>
<protein>
    <recommendedName>
        <fullName evidence="5">DNA-binding protein</fullName>
    </recommendedName>
</protein>
<evidence type="ECO:0000256" key="5">
    <source>
        <dbReference type="PIRNR" id="PIRNR002096"/>
    </source>
</evidence>
<evidence type="ECO:0000256" key="1">
    <source>
        <dbReference type="ARBA" id="ARBA00004453"/>
    </source>
</evidence>
<comment type="caution">
    <text evidence="8">The sequence shown here is derived from an EMBL/GenBank/DDBJ whole genome shotgun (WGS) entry which is preliminary data.</text>
</comment>
<dbReference type="Pfam" id="PF22470">
    <property type="entry name" value="Histone_HNS_N"/>
    <property type="match status" value="1"/>
</dbReference>
<proteinExistence type="inferred from homology"/>
<evidence type="ECO:0000256" key="3">
    <source>
        <dbReference type="ARBA" id="ARBA00022490"/>
    </source>
</evidence>
<dbReference type="InterPro" id="IPR037150">
    <property type="entry name" value="H-NS_C_dom_sf"/>
</dbReference>
<dbReference type="InterPro" id="IPR027444">
    <property type="entry name" value="H-NS_C_dom"/>
</dbReference>
<evidence type="ECO:0000313" key="8">
    <source>
        <dbReference type="EMBL" id="MCV2883940.1"/>
    </source>
</evidence>
<dbReference type="Gene3D" id="4.10.430.10">
    <property type="entry name" value="Histone-like protein H-NS, C-terminal domain"/>
    <property type="match status" value="1"/>
</dbReference>
<gene>
    <name evidence="8" type="ORF">OE749_04445</name>
</gene>
<dbReference type="Gene3D" id="1.10.287.1050">
    <property type="entry name" value="H-NS histone-like proteins"/>
    <property type="match status" value="1"/>
</dbReference>
<dbReference type="Proteomes" id="UP001652504">
    <property type="component" value="Unassembled WGS sequence"/>
</dbReference>
<dbReference type="RefSeq" id="WP_263711155.1">
    <property type="nucleotide sequence ID" value="NZ_JAOWKX010000002.1"/>
</dbReference>
<dbReference type="PANTHER" id="PTHR38097:SF2">
    <property type="entry name" value="DNA-BINDING PROTEIN STPA"/>
    <property type="match status" value="1"/>
</dbReference>
<accession>A0ABT3A5N1</accession>
<keyword evidence="4 5" id="KW-0238">DNA-binding</keyword>
<sequence length="132" mass="15048">MNEFLSILTHGRRLQGAVKDLSLEELTEVADKLNKIIETRRVKEEELRKVEKEKLDKIDAICKQLEEAGLALEDLQSTDVAKKLRKTGSKRPVKYILRDKDGSEHTWTGIGRMPKVFSQALADGKDLDDFLL</sequence>
<keyword evidence="6" id="KW-0175">Coiled coil</keyword>
<evidence type="ECO:0000313" key="9">
    <source>
        <dbReference type="Proteomes" id="UP001652504"/>
    </source>
</evidence>
<dbReference type="InterPro" id="IPR054180">
    <property type="entry name" value="H-NS-like_N"/>
</dbReference>
<name>A0ABT3A5N1_9ALTE</name>